<proteinExistence type="predicted"/>
<dbReference type="Pfam" id="PF01551">
    <property type="entry name" value="Peptidase_M23"/>
    <property type="match status" value="1"/>
</dbReference>
<dbReference type="InterPro" id="IPR050570">
    <property type="entry name" value="Cell_wall_metabolism_enzyme"/>
</dbReference>
<dbReference type="EMBL" id="RBCJ01000003">
    <property type="protein sequence ID" value="RKN80074.1"/>
    <property type="molecule type" value="Genomic_DNA"/>
</dbReference>
<dbReference type="SUPFAM" id="SSF51261">
    <property type="entry name" value="Duplicated hybrid motif"/>
    <property type="match status" value="1"/>
</dbReference>
<dbReference type="PANTHER" id="PTHR21666">
    <property type="entry name" value="PEPTIDASE-RELATED"/>
    <property type="match status" value="1"/>
</dbReference>
<dbReference type="PANTHER" id="PTHR21666:SF270">
    <property type="entry name" value="MUREIN HYDROLASE ACTIVATOR ENVC"/>
    <property type="match status" value="1"/>
</dbReference>
<dbReference type="CDD" id="cd12797">
    <property type="entry name" value="M23_peptidase"/>
    <property type="match status" value="1"/>
</dbReference>
<dbReference type="InterPro" id="IPR011055">
    <property type="entry name" value="Dup_hybrid_motif"/>
</dbReference>
<dbReference type="Gene3D" id="2.70.70.10">
    <property type="entry name" value="Glucose Permease (Domain IIA)"/>
    <property type="match status" value="1"/>
</dbReference>
<feature type="domain" description="M23ase beta-sheet core" evidence="1">
    <location>
        <begin position="93"/>
        <end position="192"/>
    </location>
</feature>
<reference evidence="2 3" key="1">
    <citation type="submission" date="2018-10" db="EMBL/GenBank/DDBJ databases">
        <title>Ulvibacterium marinum gen. nov., sp. nov., a novel marine bacterium of the family Flavobacteriaceae, isolated from a culture of the green alga Ulva prolifera.</title>
        <authorList>
            <person name="Zhang Z."/>
        </authorList>
    </citation>
    <scope>NUCLEOTIDE SEQUENCE [LARGE SCALE GENOMIC DNA]</scope>
    <source>
        <strain evidence="2 3">CCMM003</strain>
    </source>
</reference>
<evidence type="ECO:0000313" key="2">
    <source>
        <dbReference type="EMBL" id="RKN80074.1"/>
    </source>
</evidence>
<sequence>MHILEQTLNGISQLVAIMDAKIPVRAYTPIDLSTHNPDLEEVAVTDPDQCQAYIDQVLKQHSAAVAYGGYLEQRNLYADKSGFATQGKPPRNVHLGMDFWASAGTQVVTPLKGKVHSFQNNTTPGDYGPTIILVHEVKGMTFHTLYGHLSLESLEGLYKGKELQPGETLATLGTPDINGNYAPHLHFQIIQDLQNNQGDYPGVCSRTDLDFYSRNCPNPNLLLKL</sequence>
<dbReference type="RefSeq" id="WP_120712885.1">
    <property type="nucleotide sequence ID" value="NZ_RBCJ01000003.1"/>
</dbReference>
<gene>
    <name evidence="2" type="ORF">D7Z94_17685</name>
</gene>
<organism evidence="2 3">
    <name type="scientific">Ulvibacterium marinum</name>
    <dbReference type="NCBI Taxonomy" id="2419782"/>
    <lineage>
        <taxon>Bacteria</taxon>
        <taxon>Pseudomonadati</taxon>
        <taxon>Bacteroidota</taxon>
        <taxon>Flavobacteriia</taxon>
        <taxon>Flavobacteriales</taxon>
        <taxon>Flavobacteriaceae</taxon>
        <taxon>Ulvibacterium</taxon>
    </lineage>
</organism>
<comment type="caution">
    <text evidence="2">The sequence shown here is derived from an EMBL/GenBank/DDBJ whole genome shotgun (WGS) entry which is preliminary data.</text>
</comment>
<dbReference type="InterPro" id="IPR016047">
    <property type="entry name" value="M23ase_b-sheet_dom"/>
</dbReference>
<dbReference type="AlphaFoldDB" id="A0A3B0C6R5"/>
<name>A0A3B0C6R5_9FLAO</name>
<accession>A0A3B0C6R5</accession>
<evidence type="ECO:0000259" key="1">
    <source>
        <dbReference type="Pfam" id="PF01551"/>
    </source>
</evidence>
<dbReference type="GO" id="GO:0004222">
    <property type="term" value="F:metalloendopeptidase activity"/>
    <property type="evidence" value="ECO:0007669"/>
    <property type="project" value="TreeGrafter"/>
</dbReference>
<evidence type="ECO:0000313" key="3">
    <source>
        <dbReference type="Proteomes" id="UP000276603"/>
    </source>
</evidence>
<protein>
    <submittedName>
        <fullName evidence="2">Peptidase M23</fullName>
    </submittedName>
</protein>
<dbReference type="OrthoDB" id="9801052at2"/>
<keyword evidence="3" id="KW-1185">Reference proteome</keyword>
<dbReference type="Proteomes" id="UP000276603">
    <property type="component" value="Unassembled WGS sequence"/>
</dbReference>